<comment type="similarity">
    <text evidence="2">Belongs to the UPF0053 family.</text>
</comment>
<dbReference type="SUPFAM" id="SSF56176">
    <property type="entry name" value="FAD-binding/transporter-associated domain-like"/>
    <property type="match status" value="1"/>
</dbReference>
<evidence type="ECO:0000259" key="11">
    <source>
        <dbReference type="PROSITE" id="PS51371"/>
    </source>
</evidence>
<evidence type="ECO:0000256" key="2">
    <source>
        <dbReference type="ARBA" id="ARBA00006337"/>
    </source>
</evidence>
<reference evidence="12 13" key="1">
    <citation type="submission" date="2021-05" db="EMBL/GenBank/DDBJ databases">
        <title>A Polyphasic approach of four new species of the genus Ohtaekwangia: Ohtaekwangia histidinii sp. nov., Ohtaekwangia cretensis sp. nov., Ohtaekwangia indiensis sp. nov., Ohtaekwangia reichenbachii sp. nov. from diverse environment.</title>
        <authorList>
            <person name="Octaviana S."/>
        </authorList>
    </citation>
    <scope>NUCLEOTIDE SEQUENCE [LARGE SCALE GENOMIC DNA]</scope>
    <source>
        <strain evidence="12 13">PWU37</strain>
    </source>
</reference>
<dbReference type="Pfam" id="PF03471">
    <property type="entry name" value="CorC_HlyC"/>
    <property type="match status" value="1"/>
</dbReference>
<accession>A0AAP2D4P2</accession>
<dbReference type="InterPro" id="IPR005170">
    <property type="entry name" value="Transptr-assoc_dom"/>
</dbReference>
<protein>
    <submittedName>
        <fullName evidence="12">DUF21 domain-containing protein</fullName>
    </submittedName>
</protein>
<dbReference type="PANTHER" id="PTHR22777">
    <property type="entry name" value="HEMOLYSIN-RELATED"/>
    <property type="match status" value="1"/>
</dbReference>
<feature type="transmembrane region" description="Helical" evidence="10">
    <location>
        <begin position="20"/>
        <end position="41"/>
    </location>
</feature>
<evidence type="ECO:0000256" key="8">
    <source>
        <dbReference type="ARBA" id="ARBA00023136"/>
    </source>
</evidence>
<proteinExistence type="inferred from homology"/>
<evidence type="ECO:0000256" key="9">
    <source>
        <dbReference type="PROSITE-ProRule" id="PRU00703"/>
    </source>
</evidence>
<comment type="caution">
    <text evidence="12">The sequence shown here is derived from an EMBL/GenBank/DDBJ whole genome shotgun (WGS) entry which is preliminary data.</text>
</comment>
<evidence type="ECO:0000256" key="3">
    <source>
        <dbReference type="ARBA" id="ARBA00022475"/>
    </source>
</evidence>
<evidence type="ECO:0000256" key="1">
    <source>
        <dbReference type="ARBA" id="ARBA00004651"/>
    </source>
</evidence>
<dbReference type="Gene3D" id="3.30.465.10">
    <property type="match status" value="1"/>
</dbReference>
<dbReference type="Proteomes" id="UP001319180">
    <property type="component" value="Unassembled WGS sequence"/>
</dbReference>
<dbReference type="PROSITE" id="PS51371">
    <property type="entry name" value="CBS"/>
    <property type="match status" value="1"/>
</dbReference>
<dbReference type="SUPFAM" id="SSF54631">
    <property type="entry name" value="CBS-domain pair"/>
    <property type="match status" value="1"/>
</dbReference>
<evidence type="ECO:0000313" key="13">
    <source>
        <dbReference type="Proteomes" id="UP001319180"/>
    </source>
</evidence>
<dbReference type="RefSeq" id="WP_254088526.1">
    <property type="nucleotide sequence ID" value="NZ_JAHESC010000002.1"/>
</dbReference>
<keyword evidence="5" id="KW-0677">Repeat</keyword>
<keyword evidence="3" id="KW-1003">Cell membrane</keyword>
<keyword evidence="4 10" id="KW-0812">Transmembrane</keyword>
<gene>
    <name evidence="12" type="ORF">KK078_01835</name>
</gene>
<dbReference type="Gene3D" id="3.10.580.10">
    <property type="entry name" value="CBS-domain"/>
    <property type="match status" value="1"/>
</dbReference>
<evidence type="ECO:0000256" key="6">
    <source>
        <dbReference type="ARBA" id="ARBA00022989"/>
    </source>
</evidence>
<sequence>MDEPPGNIELLNILTRPEPVSMFLYSAGLLVLLVLAILITLSKTALLSLTADDMITLRLQPSRRAYAAFILLERPELFITTVTWANTAVWLTFIVFLGNYLTAALWIIPVVALVALTCETLLKAYATKHNMRLALRAAPTWLALARLCKPATWPLRRFRSWMERVLKQESNEPTAEELAEALGLSRKGENAEEDSEKEILRGALTFTRLSVRQVMIPIKNAAAINSRLTFTQLQEYVAQAHHARLPVYAESPEKIVGILYVKDLLPFLHEKADFGWQNLVRPASFVLESRKIDQLLIALLKKSIKMAIVVNNTGRTVGLVTLHDLSEEIVGDINNEFDHAVALFRRVDDHTCLFAGDVSMNDLYTLLLPETEAMPPVEPVDKSLHEQMLEWHGKMPVLGDVIRHEQFTFTVESLEHKQIKQVRVHIHERQKH</sequence>
<dbReference type="InterPro" id="IPR046342">
    <property type="entry name" value="CBS_dom_sf"/>
</dbReference>
<dbReference type="GO" id="GO:0005886">
    <property type="term" value="C:plasma membrane"/>
    <property type="evidence" value="ECO:0007669"/>
    <property type="project" value="UniProtKB-SubCell"/>
</dbReference>
<dbReference type="PANTHER" id="PTHR22777:SF32">
    <property type="entry name" value="UPF0053 INNER MEMBRANE PROTEIN YFJD"/>
    <property type="match status" value="1"/>
</dbReference>
<dbReference type="EMBL" id="JAHESC010000002">
    <property type="protein sequence ID" value="MBT1685273.1"/>
    <property type="molecule type" value="Genomic_DNA"/>
</dbReference>
<keyword evidence="13" id="KW-1185">Reference proteome</keyword>
<dbReference type="SMART" id="SM01091">
    <property type="entry name" value="CorC_HlyC"/>
    <property type="match status" value="1"/>
</dbReference>
<dbReference type="InterPro" id="IPR016169">
    <property type="entry name" value="FAD-bd_PCMH_sub2"/>
</dbReference>
<dbReference type="InterPro" id="IPR036318">
    <property type="entry name" value="FAD-bd_PCMH-like_sf"/>
</dbReference>
<dbReference type="GO" id="GO:0050660">
    <property type="term" value="F:flavin adenine dinucleotide binding"/>
    <property type="evidence" value="ECO:0007669"/>
    <property type="project" value="InterPro"/>
</dbReference>
<keyword evidence="8 10" id="KW-0472">Membrane</keyword>
<feature type="transmembrane region" description="Helical" evidence="10">
    <location>
        <begin position="103"/>
        <end position="122"/>
    </location>
</feature>
<dbReference type="CDD" id="cd04590">
    <property type="entry name" value="CBS_pair_CorC_HlyC_assoc"/>
    <property type="match status" value="1"/>
</dbReference>
<dbReference type="InterPro" id="IPR002550">
    <property type="entry name" value="CNNM"/>
</dbReference>
<dbReference type="Pfam" id="PF01595">
    <property type="entry name" value="CNNM"/>
    <property type="match status" value="1"/>
</dbReference>
<evidence type="ECO:0000256" key="5">
    <source>
        <dbReference type="ARBA" id="ARBA00022737"/>
    </source>
</evidence>
<evidence type="ECO:0000256" key="7">
    <source>
        <dbReference type="ARBA" id="ARBA00023122"/>
    </source>
</evidence>
<name>A0AAP2D4P2_9BACT</name>
<evidence type="ECO:0000313" key="12">
    <source>
        <dbReference type="EMBL" id="MBT1685273.1"/>
    </source>
</evidence>
<dbReference type="Pfam" id="PF00571">
    <property type="entry name" value="CBS"/>
    <property type="match status" value="1"/>
</dbReference>
<organism evidence="12 13">
    <name type="scientific">Dawidia soli</name>
    <dbReference type="NCBI Taxonomy" id="2782352"/>
    <lineage>
        <taxon>Bacteria</taxon>
        <taxon>Pseudomonadati</taxon>
        <taxon>Bacteroidota</taxon>
        <taxon>Cytophagia</taxon>
        <taxon>Cytophagales</taxon>
        <taxon>Chryseotaleaceae</taxon>
        <taxon>Dawidia</taxon>
    </lineage>
</organism>
<dbReference type="InterPro" id="IPR000644">
    <property type="entry name" value="CBS_dom"/>
</dbReference>
<evidence type="ECO:0000256" key="10">
    <source>
        <dbReference type="SAM" id="Phobius"/>
    </source>
</evidence>
<dbReference type="InterPro" id="IPR044751">
    <property type="entry name" value="Ion_transp-like_CBS"/>
</dbReference>
<dbReference type="AlphaFoldDB" id="A0AAP2D4P2"/>
<feature type="domain" description="CBS" evidence="11">
    <location>
        <begin position="279"/>
        <end position="336"/>
    </location>
</feature>
<keyword evidence="7 9" id="KW-0129">CBS domain</keyword>
<evidence type="ECO:0000256" key="4">
    <source>
        <dbReference type="ARBA" id="ARBA00022692"/>
    </source>
</evidence>
<keyword evidence="6 10" id="KW-1133">Transmembrane helix</keyword>
<comment type="subcellular location">
    <subcellularLocation>
        <location evidence="1">Cell membrane</location>
        <topology evidence="1">Multi-pass membrane protein</topology>
    </subcellularLocation>
</comment>